<keyword evidence="1" id="KW-0479">Metal-binding</keyword>
<feature type="domain" description="GRF-type" evidence="7">
    <location>
        <begin position="386"/>
        <end position="431"/>
    </location>
</feature>
<evidence type="ECO:0000256" key="1">
    <source>
        <dbReference type="ARBA" id="ARBA00022723"/>
    </source>
</evidence>
<dbReference type="SUPFAM" id="SSF51197">
    <property type="entry name" value="Clavaminate synthase-like"/>
    <property type="match status" value="1"/>
</dbReference>
<evidence type="ECO:0000256" key="5">
    <source>
        <dbReference type="SAM" id="MobiDB-lite"/>
    </source>
</evidence>
<dbReference type="InterPro" id="IPR037151">
    <property type="entry name" value="AlkB-like_sf"/>
</dbReference>
<dbReference type="eggNOG" id="ENOG502QUQ4">
    <property type="taxonomic scope" value="Eukaryota"/>
</dbReference>
<dbReference type="CDD" id="cd14279">
    <property type="entry name" value="CUE"/>
    <property type="match status" value="1"/>
</dbReference>
<dbReference type="PROSITE" id="PS51471">
    <property type="entry name" value="FE2OG_OXY"/>
    <property type="match status" value="1"/>
</dbReference>
<keyword evidence="3" id="KW-0862">Zinc</keyword>
<dbReference type="GO" id="GO:0051213">
    <property type="term" value="F:dioxygenase activity"/>
    <property type="evidence" value="ECO:0007669"/>
    <property type="project" value="InterPro"/>
</dbReference>
<keyword evidence="9" id="KW-1185">Reference proteome</keyword>
<dbReference type="PANTHER" id="PTHR31212:SF4">
    <property type="entry name" value="ALPHA-KETOGLUTARATE-DEPENDENT DIOXYGENASE ALKB HOMOLOG 3"/>
    <property type="match status" value="1"/>
</dbReference>
<dbReference type="Gene3D" id="2.60.120.590">
    <property type="entry name" value="Alpha-ketoglutarate-dependent dioxygenase AlkB-like"/>
    <property type="match status" value="1"/>
</dbReference>
<dbReference type="Proteomes" id="UP000002668">
    <property type="component" value="Genome"/>
</dbReference>
<protein>
    <submittedName>
        <fullName evidence="8">Uncharacterized protein</fullName>
    </submittedName>
</protein>
<evidence type="ECO:0000313" key="9">
    <source>
        <dbReference type="Proteomes" id="UP000002668"/>
    </source>
</evidence>
<dbReference type="EMBL" id="FP929139">
    <property type="protein sequence ID" value="CBY01882.1"/>
    <property type="molecule type" value="Genomic_DNA"/>
</dbReference>
<evidence type="ECO:0000256" key="4">
    <source>
        <dbReference type="PROSITE-ProRule" id="PRU01343"/>
    </source>
</evidence>
<dbReference type="InParanoid" id="E5AF93"/>
<dbReference type="PANTHER" id="PTHR31212">
    <property type="entry name" value="ALPHA-KETOGLUTARATE-DEPENDENT DIOXYGENASE ALKB HOMOLOG 3"/>
    <property type="match status" value="1"/>
</dbReference>
<name>E5AF93_LEPMJ</name>
<dbReference type="FunFam" id="2.60.120.590:FF:000010">
    <property type="entry name" value="GRF zinc finger domain protein"/>
    <property type="match status" value="1"/>
</dbReference>
<feature type="domain" description="Fe2OG dioxygenase" evidence="6">
    <location>
        <begin position="258"/>
        <end position="375"/>
    </location>
</feature>
<accession>E5AF93</accession>
<proteinExistence type="predicted"/>
<evidence type="ECO:0000256" key="2">
    <source>
        <dbReference type="ARBA" id="ARBA00022771"/>
    </source>
</evidence>
<dbReference type="HOGENOM" id="CLU_026011_0_0_1"/>
<dbReference type="VEuPathDB" id="FungiDB:LEMA_P006690.1"/>
<dbReference type="STRING" id="985895.E5AF93"/>
<dbReference type="GO" id="GO:0006307">
    <property type="term" value="P:DNA alkylation repair"/>
    <property type="evidence" value="ECO:0007669"/>
    <property type="project" value="InterPro"/>
</dbReference>
<feature type="compositionally biased region" description="Basic residues" evidence="5">
    <location>
        <begin position="1"/>
        <end position="10"/>
    </location>
</feature>
<dbReference type="OrthoDB" id="545910at2759"/>
<dbReference type="AlphaFoldDB" id="E5AF93"/>
<evidence type="ECO:0000259" key="7">
    <source>
        <dbReference type="PROSITE" id="PS51999"/>
    </source>
</evidence>
<evidence type="ECO:0000313" key="8">
    <source>
        <dbReference type="EMBL" id="CBY01882.1"/>
    </source>
</evidence>
<dbReference type="PROSITE" id="PS51999">
    <property type="entry name" value="ZF_GRF"/>
    <property type="match status" value="1"/>
</dbReference>
<evidence type="ECO:0000256" key="3">
    <source>
        <dbReference type="ARBA" id="ARBA00022833"/>
    </source>
</evidence>
<dbReference type="InterPro" id="IPR032854">
    <property type="entry name" value="ALKBH3"/>
</dbReference>
<dbReference type="InterPro" id="IPR010666">
    <property type="entry name" value="Znf_GRF"/>
</dbReference>
<feature type="compositionally biased region" description="Low complexity" evidence="5">
    <location>
        <begin position="19"/>
        <end position="31"/>
    </location>
</feature>
<gene>
    <name evidence="8" type="ORF">LEMA_P006690.1</name>
</gene>
<reference evidence="9" key="1">
    <citation type="journal article" date="2011" name="Nat. Commun.">
        <title>Effector diversification within compartments of the Leptosphaeria maculans genome affected by Repeat-Induced Point mutations.</title>
        <authorList>
            <person name="Rouxel T."/>
            <person name="Grandaubert J."/>
            <person name="Hane J.K."/>
            <person name="Hoede C."/>
            <person name="van de Wouw A.P."/>
            <person name="Couloux A."/>
            <person name="Dominguez V."/>
            <person name="Anthouard V."/>
            <person name="Bally P."/>
            <person name="Bourras S."/>
            <person name="Cozijnsen A.J."/>
            <person name="Ciuffetti L.M."/>
            <person name="Degrave A."/>
            <person name="Dilmaghani A."/>
            <person name="Duret L."/>
            <person name="Fudal I."/>
            <person name="Goodwin S.B."/>
            <person name="Gout L."/>
            <person name="Glaser N."/>
            <person name="Linglin J."/>
            <person name="Kema G.H.J."/>
            <person name="Lapalu N."/>
            <person name="Lawrence C.B."/>
            <person name="May K."/>
            <person name="Meyer M."/>
            <person name="Ollivier B."/>
            <person name="Poulain J."/>
            <person name="Schoch C.L."/>
            <person name="Simon A."/>
            <person name="Spatafora J.W."/>
            <person name="Stachowiak A."/>
            <person name="Turgeon B.G."/>
            <person name="Tyler B.M."/>
            <person name="Vincent D."/>
            <person name="Weissenbach J."/>
            <person name="Amselem J."/>
            <person name="Quesneville H."/>
            <person name="Oliver R.P."/>
            <person name="Wincker P."/>
            <person name="Balesdent M.-H."/>
            <person name="Howlett B.J."/>
        </authorList>
    </citation>
    <scope>NUCLEOTIDE SEQUENCE [LARGE SCALE GENOMIC DNA]</scope>
    <source>
        <strain evidence="9">JN3 / isolate v23.1.3 / race Av1-4-5-6-7-8</strain>
    </source>
</reference>
<organism evidence="8 9">
    <name type="scientific">Leptosphaeria maculans (strain JN3 / isolate v23.1.3 / race Av1-4-5-6-7-8)</name>
    <name type="common">Blackleg fungus</name>
    <name type="synonym">Phoma lingam</name>
    <dbReference type="NCBI Taxonomy" id="985895"/>
    <lineage>
        <taxon>Eukaryota</taxon>
        <taxon>Fungi</taxon>
        <taxon>Dikarya</taxon>
        <taxon>Ascomycota</taxon>
        <taxon>Pezizomycotina</taxon>
        <taxon>Dothideomycetes</taxon>
        <taxon>Pleosporomycetidae</taxon>
        <taxon>Pleosporales</taxon>
        <taxon>Pleosporineae</taxon>
        <taxon>Leptosphaeriaceae</taxon>
        <taxon>Plenodomus</taxon>
        <taxon>Plenodomus lingam/Leptosphaeria maculans species complex</taxon>
    </lineage>
</organism>
<sequence>MHAFVSRKRKWATEPPKQVATSTNASSSNVNDQDDESTDFKLALLASLHPSVHKTTLLEALLCSDGSVEAASTHLAHTPSSSSKKRLTSFTVGYQSSLSAYGILPKDGNTISSKSLVKKGRTLYLYSPEDIENNTPCSIIHNFLPAKQADALLSELLEEAPSYQRQEFKLFGRVVWTPHTYCCESTLSQISCLAEAEKQKTEYMYNGRQEENVRQSTQELLKACPQVESAVNREIQRRISNFYPKAQKLKYQSPHPWRANTAFVNCYDGPKENVGYHSDQLTYLGPRAVIGSLSLGVTREFRVRKIIAKDDTAKLNESLADAQGQISIQLPHNSLLIMHAEMQEEWKHSIAPAQAIDPHPLAKIKRINITYRYYKEILHPKFTPRCQCGMPTVLRCATRKKECRGRYMWMCHTHYVPGNDGCGFFQWAEFDDDGEPPWVTRLQSDRYNTDGKGELDVGGREAFHEL</sequence>
<keyword evidence="2 4" id="KW-0863">Zinc-finger</keyword>
<feature type="region of interest" description="Disordered" evidence="5">
    <location>
        <begin position="1"/>
        <end position="34"/>
    </location>
</feature>
<dbReference type="InterPro" id="IPR027450">
    <property type="entry name" value="AlkB-like"/>
</dbReference>
<dbReference type="GO" id="GO:0008270">
    <property type="term" value="F:zinc ion binding"/>
    <property type="evidence" value="ECO:0007669"/>
    <property type="project" value="UniProtKB-KW"/>
</dbReference>
<evidence type="ECO:0000259" key="6">
    <source>
        <dbReference type="PROSITE" id="PS51471"/>
    </source>
</evidence>
<dbReference type="OMA" id="IDPHPLA"/>
<dbReference type="Pfam" id="PF13532">
    <property type="entry name" value="2OG-FeII_Oxy_2"/>
    <property type="match status" value="1"/>
</dbReference>
<dbReference type="InterPro" id="IPR005123">
    <property type="entry name" value="Oxoglu/Fe-dep_dioxygenase_dom"/>
</dbReference>